<comment type="caution">
    <text evidence="4">The sequence shown here is derived from an EMBL/GenBank/DDBJ whole genome shotgun (WGS) entry which is preliminary data.</text>
</comment>
<dbReference type="InterPro" id="IPR004821">
    <property type="entry name" value="Cyt_trans-like"/>
</dbReference>
<keyword evidence="1" id="KW-0808">Transferase</keyword>
<proteinExistence type="predicted"/>
<dbReference type="GO" id="GO:0016779">
    <property type="term" value="F:nucleotidyltransferase activity"/>
    <property type="evidence" value="ECO:0007669"/>
    <property type="project" value="UniProtKB-KW"/>
</dbReference>
<sequence>MAIILDDKVVAKVCSNLGSLGHSVVFTHGAFDMLHVGHIEFLRKSEAKGKFLIIGVDSDERIYKYKSVTRPVIPARQRMEMLSSLSFVDAVFELSGSNLDADYYINLYEKIKPNVITVGPPFAFREYIPGYLEKLKDEKRLPRSTKFSVVKHKYSEVVSTTAVIEKILQTS</sequence>
<dbReference type="EMBL" id="JAGQLG010000047">
    <property type="protein sequence ID" value="MCA9382030.1"/>
    <property type="molecule type" value="Genomic_DNA"/>
</dbReference>
<reference evidence="4" key="2">
    <citation type="journal article" date="2021" name="Microbiome">
        <title>Successional dynamics and alternative stable states in a saline activated sludge microbial community over 9 years.</title>
        <authorList>
            <person name="Wang Y."/>
            <person name="Ye J."/>
            <person name="Ju F."/>
            <person name="Liu L."/>
            <person name="Boyd J.A."/>
            <person name="Deng Y."/>
            <person name="Parks D.H."/>
            <person name="Jiang X."/>
            <person name="Yin X."/>
            <person name="Woodcroft B.J."/>
            <person name="Tyson G.W."/>
            <person name="Hugenholtz P."/>
            <person name="Polz M.F."/>
            <person name="Zhang T."/>
        </authorList>
    </citation>
    <scope>NUCLEOTIDE SEQUENCE</scope>
    <source>
        <strain evidence="4">HKST-UBA10</strain>
    </source>
</reference>
<dbReference type="Gene3D" id="3.40.50.620">
    <property type="entry name" value="HUPs"/>
    <property type="match status" value="1"/>
</dbReference>
<evidence type="ECO:0000313" key="4">
    <source>
        <dbReference type="EMBL" id="MCA9382030.1"/>
    </source>
</evidence>
<accession>A0A955L336</accession>
<keyword evidence="2 4" id="KW-0548">Nucleotidyltransferase</keyword>
<dbReference type="NCBIfam" id="TIGR00125">
    <property type="entry name" value="cyt_tran_rel"/>
    <property type="match status" value="1"/>
</dbReference>
<dbReference type="AlphaFoldDB" id="A0A955L336"/>
<organism evidence="4 5">
    <name type="scientific">Candidatus Dojkabacteria bacterium</name>
    <dbReference type="NCBI Taxonomy" id="2099670"/>
    <lineage>
        <taxon>Bacteria</taxon>
        <taxon>Candidatus Dojkabacteria</taxon>
    </lineage>
</organism>
<dbReference type="SUPFAM" id="SSF52374">
    <property type="entry name" value="Nucleotidylyl transferase"/>
    <property type="match status" value="1"/>
</dbReference>
<gene>
    <name evidence="4" type="ORF">KC660_01325</name>
</gene>
<dbReference type="PANTHER" id="PTHR43793:SF1">
    <property type="entry name" value="FAD SYNTHASE"/>
    <property type="match status" value="1"/>
</dbReference>
<name>A0A955L336_9BACT</name>
<evidence type="ECO:0000256" key="1">
    <source>
        <dbReference type="ARBA" id="ARBA00022679"/>
    </source>
</evidence>
<protein>
    <submittedName>
        <fullName evidence="4">Adenylyltransferase/cytidyltransferase family protein</fullName>
    </submittedName>
</protein>
<evidence type="ECO:0000313" key="5">
    <source>
        <dbReference type="Proteomes" id="UP000782843"/>
    </source>
</evidence>
<dbReference type="Pfam" id="PF01467">
    <property type="entry name" value="CTP_transf_like"/>
    <property type="match status" value="1"/>
</dbReference>
<dbReference type="PANTHER" id="PTHR43793">
    <property type="entry name" value="FAD SYNTHASE"/>
    <property type="match status" value="1"/>
</dbReference>
<evidence type="ECO:0000259" key="3">
    <source>
        <dbReference type="Pfam" id="PF01467"/>
    </source>
</evidence>
<reference evidence="4" key="1">
    <citation type="submission" date="2020-04" db="EMBL/GenBank/DDBJ databases">
        <authorList>
            <person name="Zhang T."/>
        </authorList>
    </citation>
    <scope>NUCLEOTIDE SEQUENCE</scope>
    <source>
        <strain evidence="4">HKST-UBA10</strain>
    </source>
</reference>
<dbReference type="InterPro" id="IPR014729">
    <property type="entry name" value="Rossmann-like_a/b/a_fold"/>
</dbReference>
<feature type="domain" description="Cytidyltransferase-like" evidence="3">
    <location>
        <begin position="27"/>
        <end position="165"/>
    </location>
</feature>
<dbReference type="Proteomes" id="UP000782843">
    <property type="component" value="Unassembled WGS sequence"/>
</dbReference>
<evidence type="ECO:0000256" key="2">
    <source>
        <dbReference type="ARBA" id="ARBA00022695"/>
    </source>
</evidence>
<dbReference type="InterPro" id="IPR050385">
    <property type="entry name" value="Archaeal_FAD_synthase"/>
</dbReference>